<comment type="caution">
    <text evidence="1">The sequence shown here is derived from an EMBL/GenBank/DDBJ whole genome shotgun (WGS) entry which is preliminary data.</text>
</comment>
<protein>
    <submittedName>
        <fullName evidence="1">Uncharacterized protein</fullName>
    </submittedName>
</protein>
<accession>A0ABD3QB85</accession>
<organism evidence="1 2">
    <name type="scientific">Cyclotella cryptica</name>
    <dbReference type="NCBI Taxonomy" id="29204"/>
    <lineage>
        <taxon>Eukaryota</taxon>
        <taxon>Sar</taxon>
        <taxon>Stramenopiles</taxon>
        <taxon>Ochrophyta</taxon>
        <taxon>Bacillariophyta</taxon>
        <taxon>Coscinodiscophyceae</taxon>
        <taxon>Thalassiosirophycidae</taxon>
        <taxon>Stephanodiscales</taxon>
        <taxon>Stephanodiscaceae</taxon>
        <taxon>Cyclotella</taxon>
    </lineage>
</organism>
<keyword evidence="2" id="KW-1185">Reference proteome</keyword>
<evidence type="ECO:0000313" key="1">
    <source>
        <dbReference type="EMBL" id="KAL3797141.1"/>
    </source>
</evidence>
<gene>
    <name evidence="1" type="ORF">HJC23_000479</name>
</gene>
<name>A0ABD3QB85_9STRA</name>
<dbReference type="AlphaFoldDB" id="A0ABD3QB85"/>
<dbReference type="EMBL" id="JABMIG020000057">
    <property type="protein sequence ID" value="KAL3797141.1"/>
    <property type="molecule type" value="Genomic_DNA"/>
</dbReference>
<sequence length="441" mass="48778">MLPTTIGSGGYILGTEFGIRFAPPCCQQYLAAAGILTEARHGNSRKSVHRLSLAFCLAPPCCQQRVKQNHPPEVSFARAINSSLQTSTSSLQSWDDVSPCNENNSRIAKLLGNEWGSNGAQLVLPLEVLVTADVSTKQTAITTNNKAVQMASLGGKPTGSIEFISQNCPSRNDIHYSAAYIKEKGQQNVQISPGQWCIEPPMPLVTSSTGKVLPGQASTLRFCLTLQTAIERNSIRFPQNQLLLLQCNTFREEQYETGVRTLLPYQYAKEKAQQKLDEQLNHESGDRRLDGTDLLPLLEGYKDVAGLVWDRDDKYCAFYRTFVISMQSHYWWLVVPNVILHQTPIRLVPATVIIHANDALSGSERLACCKPYTSIDFDQIKEVDCNSDESTGDAISTNSPAESFTTTLIDCLLERPSLLSICLEEAPTARRLSKTKATRFT</sequence>
<evidence type="ECO:0000313" key="2">
    <source>
        <dbReference type="Proteomes" id="UP001516023"/>
    </source>
</evidence>
<reference evidence="1 2" key="1">
    <citation type="journal article" date="2020" name="G3 (Bethesda)">
        <title>Improved Reference Genome for Cyclotella cryptica CCMP332, a Model for Cell Wall Morphogenesis, Salinity Adaptation, and Lipid Production in Diatoms (Bacillariophyta).</title>
        <authorList>
            <person name="Roberts W.R."/>
            <person name="Downey K.M."/>
            <person name="Ruck E.C."/>
            <person name="Traller J.C."/>
            <person name="Alverson A.J."/>
        </authorList>
    </citation>
    <scope>NUCLEOTIDE SEQUENCE [LARGE SCALE GENOMIC DNA]</scope>
    <source>
        <strain evidence="1 2">CCMP332</strain>
    </source>
</reference>
<proteinExistence type="predicted"/>
<dbReference type="Proteomes" id="UP001516023">
    <property type="component" value="Unassembled WGS sequence"/>
</dbReference>